<dbReference type="EMBL" id="MBFR01000125">
    <property type="protein sequence ID" value="PVU93538.1"/>
    <property type="molecule type" value="Genomic_DNA"/>
</dbReference>
<gene>
    <name evidence="1" type="ORF">BB561_003212</name>
</gene>
<proteinExistence type="predicted"/>
<protein>
    <recommendedName>
        <fullName evidence="3">Reverse transcriptase domain-containing protein</fullName>
    </recommendedName>
</protein>
<dbReference type="OrthoDB" id="7700357at2759"/>
<evidence type="ECO:0008006" key="3">
    <source>
        <dbReference type="Google" id="ProtNLM"/>
    </source>
</evidence>
<dbReference type="Proteomes" id="UP000245383">
    <property type="component" value="Unassembled WGS sequence"/>
</dbReference>
<reference evidence="1 2" key="1">
    <citation type="journal article" date="2018" name="MBio">
        <title>Comparative Genomics Reveals the Core Gene Toolbox for the Fungus-Insect Symbiosis.</title>
        <authorList>
            <person name="Wang Y."/>
            <person name="Stata M."/>
            <person name="Wang W."/>
            <person name="Stajich J.E."/>
            <person name="White M.M."/>
            <person name="Moncalvo J.M."/>
        </authorList>
    </citation>
    <scope>NUCLEOTIDE SEQUENCE [LARGE SCALE GENOMIC DNA]</scope>
    <source>
        <strain evidence="1 2">SWE-8-4</strain>
    </source>
</reference>
<name>A0A2T9YMH4_9FUNG</name>
<dbReference type="AlphaFoldDB" id="A0A2T9YMH4"/>
<accession>A0A2T9YMH4</accession>
<organism evidence="1 2">
    <name type="scientific">Smittium simulii</name>
    <dbReference type="NCBI Taxonomy" id="133385"/>
    <lineage>
        <taxon>Eukaryota</taxon>
        <taxon>Fungi</taxon>
        <taxon>Fungi incertae sedis</taxon>
        <taxon>Zoopagomycota</taxon>
        <taxon>Kickxellomycotina</taxon>
        <taxon>Harpellomycetes</taxon>
        <taxon>Harpellales</taxon>
        <taxon>Legeriomycetaceae</taxon>
        <taxon>Smittium</taxon>
    </lineage>
</organism>
<evidence type="ECO:0000313" key="1">
    <source>
        <dbReference type="EMBL" id="PVU93538.1"/>
    </source>
</evidence>
<sequence>MLPDKNKNVDKLPVADHIYQQESLESAYDFINKAIKKESYNNVILGLSEVDFSSDAYYLSSSLVVGMMNTDHAQKDSVRVIDMELVNQLGIDSANAILLAESTYELQKLFDTLTGWCKRWDMNVNSKKCGIMIINCSTDTTFKLQNQLIPSVKEYKYLEIEFNDEWNNKAFFKAKK</sequence>
<comment type="caution">
    <text evidence="1">The sequence shown here is derived from an EMBL/GenBank/DDBJ whole genome shotgun (WGS) entry which is preliminary data.</text>
</comment>
<keyword evidence="2" id="KW-1185">Reference proteome</keyword>
<evidence type="ECO:0000313" key="2">
    <source>
        <dbReference type="Proteomes" id="UP000245383"/>
    </source>
</evidence>